<dbReference type="InterPro" id="IPR029063">
    <property type="entry name" value="SAM-dependent_MTases_sf"/>
</dbReference>
<gene>
    <name evidence="1" type="ORF">VOLCADRAFT_96479</name>
</gene>
<dbReference type="OrthoDB" id="416496at2759"/>
<dbReference type="KEGG" id="vcn:VOLCADRAFT_96479"/>
<name>D8UA80_VOLCA</name>
<accession>D8UA80</accession>
<keyword evidence="2" id="KW-1185">Reference proteome</keyword>
<dbReference type="STRING" id="3068.D8UA80"/>
<dbReference type="Gene3D" id="3.40.50.150">
    <property type="entry name" value="Vaccinia Virus protein VP39"/>
    <property type="match status" value="1"/>
</dbReference>
<dbReference type="SUPFAM" id="SSF53335">
    <property type="entry name" value="S-adenosyl-L-methionine-dependent methyltransferases"/>
    <property type="match status" value="1"/>
</dbReference>
<organism evidence="2">
    <name type="scientific">Volvox carteri f. nagariensis</name>
    <dbReference type="NCBI Taxonomy" id="3068"/>
    <lineage>
        <taxon>Eukaryota</taxon>
        <taxon>Viridiplantae</taxon>
        <taxon>Chlorophyta</taxon>
        <taxon>core chlorophytes</taxon>
        <taxon>Chlorophyceae</taxon>
        <taxon>CS clade</taxon>
        <taxon>Chlamydomonadales</taxon>
        <taxon>Volvocaceae</taxon>
        <taxon>Volvox</taxon>
    </lineage>
</organism>
<dbReference type="GeneID" id="9616798"/>
<dbReference type="AlphaFoldDB" id="D8UA80"/>
<dbReference type="EMBL" id="GL378373">
    <property type="protein sequence ID" value="EFJ43429.1"/>
    <property type="molecule type" value="Genomic_DNA"/>
</dbReference>
<protein>
    <submittedName>
        <fullName evidence="1">Uncharacterized protein</fullName>
    </submittedName>
</protein>
<dbReference type="RefSeq" id="XP_002955576.1">
    <property type="nucleotide sequence ID" value="XM_002955530.1"/>
</dbReference>
<sequence length="105" mass="11265">MDGRGYKQRRRRNSGDRRGILPYVARVVRPASAGGRVLLLEHCRSDNPLLAAYQDVTAGPVAALGKGCVWNQEVEAMAVRAGLQVVVSERAAAGTVELLVAVKQP</sequence>
<proteinExistence type="predicted"/>
<evidence type="ECO:0000313" key="1">
    <source>
        <dbReference type="EMBL" id="EFJ43429.1"/>
    </source>
</evidence>
<evidence type="ECO:0000313" key="2">
    <source>
        <dbReference type="Proteomes" id="UP000001058"/>
    </source>
</evidence>
<reference evidence="1 2" key="1">
    <citation type="journal article" date="2010" name="Science">
        <title>Genomic analysis of organismal complexity in the multicellular green alga Volvox carteri.</title>
        <authorList>
            <person name="Prochnik S.E."/>
            <person name="Umen J."/>
            <person name="Nedelcu A.M."/>
            <person name="Hallmann A."/>
            <person name="Miller S.M."/>
            <person name="Nishii I."/>
            <person name="Ferris P."/>
            <person name="Kuo A."/>
            <person name="Mitros T."/>
            <person name="Fritz-Laylin L.K."/>
            <person name="Hellsten U."/>
            <person name="Chapman J."/>
            <person name="Simakov O."/>
            <person name="Rensing S.A."/>
            <person name="Terry A."/>
            <person name="Pangilinan J."/>
            <person name="Kapitonov V."/>
            <person name="Jurka J."/>
            <person name="Salamov A."/>
            <person name="Shapiro H."/>
            <person name="Schmutz J."/>
            <person name="Grimwood J."/>
            <person name="Lindquist E."/>
            <person name="Lucas S."/>
            <person name="Grigoriev I.V."/>
            <person name="Schmitt R."/>
            <person name="Kirk D."/>
            <person name="Rokhsar D.S."/>
        </authorList>
    </citation>
    <scope>NUCLEOTIDE SEQUENCE [LARGE SCALE GENOMIC DNA]</scope>
    <source>
        <strain evidence="2">f. Nagariensis / Eve</strain>
    </source>
</reference>
<dbReference type="Proteomes" id="UP000001058">
    <property type="component" value="Unassembled WGS sequence"/>
</dbReference>
<dbReference type="InParanoid" id="D8UA80"/>